<keyword evidence="2" id="KW-1185">Reference proteome</keyword>
<name>A0ABS3A955_9VIBR</name>
<organism evidence="1 2">
    <name type="scientific">Vibrio neptunius</name>
    <dbReference type="NCBI Taxonomy" id="170651"/>
    <lineage>
        <taxon>Bacteria</taxon>
        <taxon>Pseudomonadati</taxon>
        <taxon>Pseudomonadota</taxon>
        <taxon>Gammaproteobacteria</taxon>
        <taxon>Vibrionales</taxon>
        <taxon>Vibrionaceae</taxon>
        <taxon>Vibrio</taxon>
    </lineage>
</organism>
<sequence>MSNKRVTVFSIDDEPYRGRELLTHFDKMLVMCTDKIMSLPRLSTSNAQELESLSPQQRMALQLTNQTLNLAFSLRELIRQGYLFGALTLERSLAERAVILLYLKDKPGDIKLWEAGWNTNHNNKKLRAPSFAKMIAVVGDGKFKGATSGLNDIVHGKPASIFRGAIVGNSCYTASPSKTLNNTKECDELCASVTSWLVCLLAMICHFFPDYLDTIDD</sequence>
<dbReference type="EMBL" id="JAFHLB010000064">
    <property type="protein sequence ID" value="MBN3580640.1"/>
    <property type="molecule type" value="Genomic_DNA"/>
</dbReference>
<accession>A0ABS3A955</accession>
<dbReference type="Proteomes" id="UP000779070">
    <property type="component" value="Unassembled WGS sequence"/>
</dbReference>
<protein>
    <submittedName>
        <fullName evidence="1">Uncharacterized protein</fullName>
    </submittedName>
</protein>
<proteinExistence type="predicted"/>
<gene>
    <name evidence="1" type="ORF">JYA62_23805</name>
</gene>
<dbReference type="RefSeq" id="WP_206372285.1">
    <property type="nucleotide sequence ID" value="NZ_CAWPTM010000138.1"/>
</dbReference>
<evidence type="ECO:0000313" key="2">
    <source>
        <dbReference type="Proteomes" id="UP000779070"/>
    </source>
</evidence>
<evidence type="ECO:0000313" key="1">
    <source>
        <dbReference type="EMBL" id="MBN3580640.1"/>
    </source>
</evidence>
<reference evidence="1 2" key="1">
    <citation type="submission" date="2021-02" db="EMBL/GenBank/DDBJ databases">
        <title>Draft Genome Sequences of 5 Vibrio neptunius Strains Isolated From of Bivalve Hatcheries.</title>
        <authorList>
            <person name="Galvis F."/>
            <person name="Barja J.L."/>
            <person name="Lemos M.L."/>
            <person name="Balado M."/>
        </authorList>
    </citation>
    <scope>NUCLEOTIDE SEQUENCE [LARGE SCALE GENOMIC DNA]</scope>
    <source>
        <strain evidence="1 2">PP-145.98</strain>
    </source>
</reference>
<comment type="caution">
    <text evidence="1">The sequence shown here is derived from an EMBL/GenBank/DDBJ whole genome shotgun (WGS) entry which is preliminary data.</text>
</comment>